<dbReference type="InterPro" id="IPR050093">
    <property type="entry name" value="ABC_SmlMolc_Importer"/>
</dbReference>
<keyword evidence="1" id="KW-0813">Transport</keyword>
<dbReference type="InterPro" id="IPR015853">
    <property type="entry name" value="ABC_transpr_FbpC"/>
</dbReference>
<keyword evidence="3" id="KW-0410">Iron transport</keyword>
<dbReference type="RefSeq" id="WP_284369213.1">
    <property type="nucleotide sequence ID" value="NZ_BSNJ01000001.1"/>
</dbReference>
<dbReference type="PROSITE" id="PS00211">
    <property type="entry name" value="ABC_TRANSPORTER_1"/>
    <property type="match status" value="1"/>
</dbReference>
<feature type="domain" description="ABC transporter" evidence="9">
    <location>
        <begin position="29"/>
        <end position="259"/>
    </location>
</feature>
<keyword evidence="2" id="KW-1003">Cell membrane</keyword>
<evidence type="ECO:0000256" key="7">
    <source>
        <dbReference type="ARBA" id="ARBA00023065"/>
    </source>
</evidence>
<dbReference type="Proteomes" id="UP001161390">
    <property type="component" value="Unassembled WGS sequence"/>
</dbReference>
<dbReference type="PROSITE" id="PS50893">
    <property type="entry name" value="ABC_TRANSPORTER_2"/>
    <property type="match status" value="1"/>
</dbReference>
<dbReference type="PANTHER" id="PTHR42781:SF4">
    <property type="entry name" value="SPERMIDINE_PUTRESCINE IMPORT ATP-BINDING PROTEIN POTA"/>
    <property type="match status" value="1"/>
</dbReference>
<dbReference type="CDD" id="cd03259">
    <property type="entry name" value="ABC_Carb_Solutes_like"/>
    <property type="match status" value="1"/>
</dbReference>
<dbReference type="InterPro" id="IPR017871">
    <property type="entry name" value="ABC_transporter-like_CS"/>
</dbReference>
<organism evidence="10 11">
    <name type="scientific">Algimonas porphyrae</name>
    <dbReference type="NCBI Taxonomy" id="1128113"/>
    <lineage>
        <taxon>Bacteria</taxon>
        <taxon>Pseudomonadati</taxon>
        <taxon>Pseudomonadota</taxon>
        <taxon>Alphaproteobacteria</taxon>
        <taxon>Maricaulales</taxon>
        <taxon>Robiginitomaculaceae</taxon>
        <taxon>Algimonas</taxon>
    </lineage>
</organism>
<evidence type="ECO:0000259" key="9">
    <source>
        <dbReference type="PROSITE" id="PS50893"/>
    </source>
</evidence>
<gene>
    <name evidence="10" type="ORF">GCM10007854_04190</name>
</gene>
<dbReference type="InterPro" id="IPR003593">
    <property type="entry name" value="AAA+_ATPase"/>
</dbReference>
<evidence type="ECO:0000313" key="10">
    <source>
        <dbReference type="EMBL" id="GLQ19464.1"/>
    </source>
</evidence>
<keyword evidence="7" id="KW-0406">Ion transport</keyword>
<sequence>MLINNDRGQSTDLVDLVKALERSVTPMGLRFQDIYHSYADTSALRGITLEAKDGEILCLLGRSGCGKSTLLNLAAGILPVQAGSIALGGTPLASQQHNPPPEKRSVGLVFQDSALFPHLTVAQNIGFGLRDRPSRQAVVNDLLEQIGLSGLGERFPHTLSGGQQQRVAVARALAPAPQVLLMDEPFASIDISLRRQLREETRRLVKARDCATILVTHDPEEALEIADRIAVMEEGRITQCGTGRELHAEPASLFVGLMAGSGAVLSATRMNGIAKTRFGRFEAQDLSFFTPPRNDEPVDILIRPHCAALQNDPSGLRITDVRHTGRSQIVTLDDMDSDSLLLELDPEPVWFPGDRVLIRTNGKPWPAFTC</sequence>
<evidence type="ECO:0000256" key="3">
    <source>
        <dbReference type="ARBA" id="ARBA00022496"/>
    </source>
</evidence>
<keyword evidence="5" id="KW-0067">ATP-binding</keyword>
<dbReference type="SUPFAM" id="SSF52540">
    <property type="entry name" value="P-loop containing nucleoside triphosphate hydrolases"/>
    <property type="match status" value="1"/>
</dbReference>
<evidence type="ECO:0000256" key="2">
    <source>
        <dbReference type="ARBA" id="ARBA00022475"/>
    </source>
</evidence>
<evidence type="ECO:0000256" key="5">
    <source>
        <dbReference type="ARBA" id="ARBA00022840"/>
    </source>
</evidence>
<keyword evidence="8" id="KW-0472">Membrane</keyword>
<reference evidence="10" key="1">
    <citation type="journal article" date="2014" name="Int. J. Syst. Evol. Microbiol.">
        <title>Complete genome of a new Firmicutes species belonging to the dominant human colonic microbiota ('Ruminococcus bicirculans') reveals two chromosomes and a selective capacity to utilize plant glucans.</title>
        <authorList>
            <consortium name="NISC Comparative Sequencing Program"/>
            <person name="Wegmann U."/>
            <person name="Louis P."/>
            <person name="Goesmann A."/>
            <person name="Henrissat B."/>
            <person name="Duncan S.H."/>
            <person name="Flint H.J."/>
        </authorList>
    </citation>
    <scope>NUCLEOTIDE SEQUENCE</scope>
    <source>
        <strain evidence="10">NBRC 108216</strain>
    </source>
</reference>
<accession>A0ABQ5UX10</accession>
<evidence type="ECO:0000313" key="11">
    <source>
        <dbReference type="Proteomes" id="UP001161390"/>
    </source>
</evidence>
<dbReference type="EMBL" id="BSNJ01000001">
    <property type="protein sequence ID" value="GLQ19464.1"/>
    <property type="molecule type" value="Genomic_DNA"/>
</dbReference>
<dbReference type="SMART" id="SM00382">
    <property type="entry name" value="AAA"/>
    <property type="match status" value="1"/>
</dbReference>
<comment type="caution">
    <text evidence="10">The sequence shown here is derived from an EMBL/GenBank/DDBJ whole genome shotgun (WGS) entry which is preliminary data.</text>
</comment>
<reference evidence="10" key="2">
    <citation type="submission" date="2023-01" db="EMBL/GenBank/DDBJ databases">
        <title>Draft genome sequence of Algimonas porphyrae strain NBRC 108216.</title>
        <authorList>
            <person name="Sun Q."/>
            <person name="Mori K."/>
        </authorList>
    </citation>
    <scope>NUCLEOTIDE SEQUENCE</scope>
    <source>
        <strain evidence="10">NBRC 108216</strain>
    </source>
</reference>
<evidence type="ECO:0000256" key="6">
    <source>
        <dbReference type="ARBA" id="ARBA00023004"/>
    </source>
</evidence>
<dbReference type="Gene3D" id="3.40.50.300">
    <property type="entry name" value="P-loop containing nucleotide triphosphate hydrolases"/>
    <property type="match status" value="1"/>
</dbReference>
<keyword evidence="4" id="KW-0547">Nucleotide-binding</keyword>
<evidence type="ECO:0000256" key="8">
    <source>
        <dbReference type="ARBA" id="ARBA00023136"/>
    </source>
</evidence>
<proteinExistence type="predicted"/>
<protein>
    <submittedName>
        <fullName evidence="10">ABC transporter</fullName>
    </submittedName>
</protein>
<keyword evidence="11" id="KW-1185">Reference proteome</keyword>
<keyword evidence="6" id="KW-0408">Iron</keyword>
<evidence type="ECO:0000256" key="4">
    <source>
        <dbReference type="ARBA" id="ARBA00022741"/>
    </source>
</evidence>
<dbReference type="InterPro" id="IPR027417">
    <property type="entry name" value="P-loop_NTPase"/>
</dbReference>
<dbReference type="Pfam" id="PF00005">
    <property type="entry name" value="ABC_tran"/>
    <property type="match status" value="1"/>
</dbReference>
<evidence type="ECO:0000256" key="1">
    <source>
        <dbReference type="ARBA" id="ARBA00022448"/>
    </source>
</evidence>
<dbReference type="PANTHER" id="PTHR42781">
    <property type="entry name" value="SPERMIDINE/PUTRESCINE IMPORT ATP-BINDING PROTEIN POTA"/>
    <property type="match status" value="1"/>
</dbReference>
<dbReference type="InterPro" id="IPR003439">
    <property type="entry name" value="ABC_transporter-like_ATP-bd"/>
</dbReference>
<name>A0ABQ5UX10_9PROT</name>